<evidence type="ECO:0000256" key="1">
    <source>
        <dbReference type="ARBA" id="ARBA00022729"/>
    </source>
</evidence>
<dbReference type="RefSeq" id="WP_145632882.1">
    <property type="nucleotide sequence ID" value="NZ_VIWP01000001.1"/>
</dbReference>
<organism evidence="3 4">
    <name type="scientific">Neorhizobium alkalisoli</name>
    <dbReference type="NCBI Taxonomy" id="528178"/>
    <lineage>
        <taxon>Bacteria</taxon>
        <taxon>Pseudomonadati</taxon>
        <taxon>Pseudomonadota</taxon>
        <taxon>Alphaproteobacteria</taxon>
        <taxon>Hyphomicrobiales</taxon>
        <taxon>Rhizobiaceae</taxon>
        <taxon>Rhizobium/Agrobacterium group</taxon>
        <taxon>Neorhizobium</taxon>
    </lineage>
</organism>
<reference evidence="3 4" key="1">
    <citation type="submission" date="2019-06" db="EMBL/GenBank/DDBJ databases">
        <title>Sorghum-associated microbial communities from plants grown in Nebraska, USA.</title>
        <authorList>
            <person name="Schachtman D."/>
        </authorList>
    </citation>
    <scope>NUCLEOTIDE SEQUENCE [LARGE SCALE GENOMIC DNA]</scope>
    <source>
        <strain evidence="3 4">1225</strain>
    </source>
</reference>
<dbReference type="EMBL" id="VIWP01000001">
    <property type="protein sequence ID" value="TWF59038.1"/>
    <property type="molecule type" value="Genomic_DNA"/>
</dbReference>
<name>A0A561R8W4_9HYPH</name>
<accession>A0A561R8W4</accession>
<proteinExistence type="predicted"/>
<dbReference type="Proteomes" id="UP000320653">
    <property type="component" value="Unassembled WGS sequence"/>
</dbReference>
<evidence type="ECO:0000313" key="3">
    <source>
        <dbReference type="EMBL" id="TWF59038.1"/>
    </source>
</evidence>
<dbReference type="SUPFAM" id="SSF53850">
    <property type="entry name" value="Periplasmic binding protein-like II"/>
    <property type="match status" value="1"/>
</dbReference>
<evidence type="ECO:0000313" key="4">
    <source>
        <dbReference type="Proteomes" id="UP000320653"/>
    </source>
</evidence>
<dbReference type="AlphaFoldDB" id="A0A561R8W4"/>
<dbReference type="OrthoDB" id="9783488at2"/>
<comment type="caution">
    <text evidence="3">The sequence shown here is derived from an EMBL/GenBank/DDBJ whole genome shotgun (WGS) entry which is preliminary data.</text>
</comment>
<dbReference type="PANTHER" id="PTHR30570">
    <property type="entry name" value="PERIPLASMIC PHOSPHATE BINDING COMPONENT OF PHOSPHATE ABC TRANSPORTER"/>
    <property type="match status" value="1"/>
</dbReference>
<sequence length="316" mass="34136">MNQSSVRITSNPAVEMPSVITIAGNDGMEPLIEKLCELFRREHLHVTFQLTMNGSSTAFPALASDACLIAPMARAPWAADRASFKSAKGYAASVVHIGYAGHGPRPDAKTPPSIYVHAGNPLNGLSMPDLARVFTSGSPAGDISFWHQLGLSGDWANRRIHLYGLRDDGKYASGFREAHLGGMAYAAHYEALPDRAAVVKAVADDPYGIGAIGWFDAAKFADRVRVLPLSRETGGSFHTPCLEDVAAGCYPLSSYLGLYVDRAPDTPLSPLLKVYLRLALSEEGQALVAEFTDTREGYVRLSEPDLKLAFEQLEKL</sequence>
<dbReference type="Pfam" id="PF12849">
    <property type="entry name" value="PBP_like_2"/>
    <property type="match status" value="1"/>
</dbReference>
<dbReference type="InterPro" id="IPR050811">
    <property type="entry name" value="Phosphate_ABC_transporter"/>
</dbReference>
<evidence type="ECO:0000259" key="2">
    <source>
        <dbReference type="Pfam" id="PF12849"/>
    </source>
</evidence>
<gene>
    <name evidence="3" type="ORF">FHW37_101842</name>
</gene>
<dbReference type="PANTHER" id="PTHR30570:SF6">
    <property type="entry name" value="PHOSPHATE-BINDING PROTEIN PSTS"/>
    <property type="match status" value="1"/>
</dbReference>
<dbReference type="Gene3D" id="3.40.190.10">
    <property type="entry name" value="Periplasmic binding protein-like II"/>
    <property type="match status" value="2"/>
</dbReference>
<protein>
    <submittedName>
        <fullName evidence="3">Phosphate ABC transporter substrate-binding protein (PhoT family)</fullName>
    </submittedName>
</protein>
<keyword evidence="1" id="KW-0732">Signal</keyword>
<feature type="domain" description="PBP" evidence="2">
    <location>
        <begin position="15"/>
        <end position="283"/>
    </location>
</feature>
<keyword evidence="4" id="KW-1185">Reference proteome</keyword>
<dbReference type="InterPro" id="IPR024370">
    <property type="entry name" value="PBP_domain"/>
</dbReference>